<gene>
    <name evidence="7" type="ORF">KDI_38510</name>
</gene>
<feature type="transmembrane region" description="Helical" evidence="5">
    <location>
        <begin position="152"/>
        <end position="176"/>
    </location>
</feature>
<reference evidence="7 8" key="1">
    <citation type="submission" date="2019-01" db="EMBL/GenBank/DDBJ databases">
        <title>Draft genome sequence of Dictyobacter sp. Uno17.</title>
        <authorList>
            <person name="Wang C.M."/>
            <person name="Zheng Y."/>
            <person name="Sakai Y."/>
            <person name="Abe K."/>
            <person name="Yokota A."/>
            <person name="Yabe S."/>
        </authorList>
    </citation>
    <scope>NUCLEOTIDE SEQUENCE [LARGE SCALE GENOMIC DNA]</scope>
    <source>
        <strain evidence="7 8">Uno17</strain>
    </source>
</reference>
<evidence type="ECO:0000313" key="8">
    <source>
        <dbReference type="Proteomes" id="UP000322530"/>
    </source>
</evidence>
<evidence type="ECO:0000256" key="1">
    <source>
        <dbReference type="ARBA" id="ARBA00004651"/>
    </source>
</evidence>
<feature type="transmembrane region" description="Helical" evidence="5">
    <location>
        <begin position="244"/>
        <end position="262"/>
    </location>
</feature>
<organism evidence="7 8">
    <name type="scientific">Dictyobacter arantiisoli</name>
    <dbReference type="NCBI Taxonomy" id="2014874"/>
    <lineage>
        <taxon>Bacteria</taxon>
        <taxon>Bacillati</taxon>
        <taxon>Chloroflexota</taxon>
        <taxon>Ktedonobacteria</taxon>
        <taxon>Ktedonobacterales</taxon>
        <taxon>Dictyobacteraceae</taxon>
        <taxon>Dictyobacter</taxon>
    </lineage>
</organism>
<keyword evidence="4 5" id="KW-0472">Membrane</keyword>
<evidence type="ECO:0000256" key="3">
    <source>
        <dbReference type="ARBA" id="ARBA00022989"/>
    </source>
</evidence>
<dbReference type="PANTHER" id="PTHR23528:SF1">
    <property type="entry name" value="MAJOR FACILITATOR SUPERFAMILY (MFS) PROFILE DOMAIN-CONTAINING PROTEIN"/>
    <property type="match status" value="1"/>
</dbReference>
<dbReference type="GO" id="GO:0005886">
    <property type="term" value="C:plasma membrane"/>
    <property type="evidence" value="ECO:0007669"/>
    <property type="project" value="UniProtKB-SubCell"/>
</dbReference>
<evidence type="ECO:0000256" key="2">
    <source>
        <dbReference type="ARBA" id="ARBA00022692"/>
    </source>
</evidence>
<accession>A0A5A5TFZ7</accession>
<evidence type="ECO:0000313" key="7">
    <source>
        <dbReference type="EMBL" id="GCF10287.1"/>
    </source>
</evidence>
<proteinExistence type="predicted"/>
<keyword evidence="3 5" id="KW-1133">Transmembrane helix</keyword>
<dbReference type="RefSeq" id="WP_149403178.1">
    <property type="nucleotide sequence ID" value="NZ_BIXY01000066.1"/>
</dbReference>
<dbReference type="InterPro" id="IPR011701">
    <property type="entry name" value="MFS"/>
</dbReference>
<feature type="transmembrane region" description="Helical" evidence="5">
    <location>
        <begin position="182"/>
        <end position="200"/>
    </location>
</feature>
<feature type="transmembrane region" description="Helical" evidence="5">
    <location>
        <begin position="117"/>
        <end position="140"/>
    </location>
</feature>
<dbReference type="InterPro" id="IPR020846">
    <property type="entry name" value="MFS_dom"/>
</dbReference>
<feature type="transmembrane region" description="Helical" evidence="5">
    <location>
        <begin position="432"/>
        <end position="453"/>
    </location>
</feature>
<keyword evidence="8" id="KW-1185">Reference proteome</keyword>
<dbReference type="AlphaFoldDB" id="A0A5A5TFZ7"/>
<feature type="transmembrane region" description="Helical" evidence="5">
    <location>
        <begin position="78"/>
        <end position="97"/>
    </location>
</feature>
<keyword evidence="2 5" id="KW-0812">Transmembrane</keyword>
<feature type="transmembrane region" description="Helical" evidence="5">
    <location>
        <begin position="212"/>
        <end position="232"/>
    </location>
</feature>
<feature type="transmembrane region" description="Helical" evidence="5">
    <location>
        <begin position="302"/>
        <end position="325"/>
    </location>
</feature>
<sequence length="485" mass="51685">MDESILPTSEEVGIGVEKEQGENALPLTVPSASKNTEEIPVLSSFQQTDQIDIIGNDHVTTSPLVDEDSVPGHPLRKVITVSGFGLASLVAGSNVAIKQLLLPLQISLLAPHTINTSFTLVATIGALAGFIAAPLTGAISDRVITRWGRRRPCIAPGIVVAVLGLCGMAIATTIPFLLVGEILAQIGIDIVLSAVTALIPDQVQIAQKQRNLISSLNGIGPNVGGVIALLLITTFTNTRIVAQGYFLLALVSLVIVALFLPVPREPLAQDLKEKGLEGQAQQRSPFRMREFFQPLQSREFSFVLLSRVLVYLAFTILGAYTLFYLRGVLHFSASEAAHGVTTFQLLSTACLIVTAFLAGRLAQSIGRLKPFVIGGAILMAVGLFLIVAIHSWPALIVAAILFGSGFGLYLGVDILLIFRVSRSEANRGMHVGIMYTAIFLPLIISPLIGGFVLNTFHNNFSLLFAVAASVSVLAALILFPLKTVK</sequence>
<dbReference type="Proteomes" id="UP000322530">
    <property type="component" value="Unassembled WGS sequence"/>
</dbReference>
<evidence type="ECO:0000259" key="6">
    <source>
        <dbReference type="PROSITE" id="PS50850"/>
    </source>
</evidence>
<dbReference type="InterPro" id="IPR036259">
    <property type="entry name" value="MFS_trans_sf"/>
</dbReference>
<dbReference type="EMBL" id="BIXY01000066">
    <property type="protein sequence ID" value="GCF10287.1"/>
    <property type="molecule type" value="Genomic_DNA"/>
</dbReference>
<comment type="caution">
    <text evidence="7">The sequence shown here is derived from an EMBL/GenBank/DDBJ whole genome shotgun (WGS) entry which is preliminary data.</text>
</comment>
<feature type="transmembrane region" description="Helical" evidence="5">
    <location>
        <begin position="395"/>
        <end position="420"/>
    </location>
</feature>
<dbReference type="OrthoDB" id="9764596at2"/>
<dbReference type="Pfam" id="PF07690">
    <property type="entry name" value="MFS_1"/>
    <property type="match status" value="1"/>
</dbReference>
<name>A0A5A5TFZ7_9CHLR</name>
<dbReference type="PANTHER" id="PTHR23528">
    <property type="match status" value="1"/>
</dbReference>
<feature type="domain" description="Major facilitator superfamily (MFS) profile" evidence="6">
    <location>
        <begin position="80"/>
        <end position="485"/>
    </location>
</feature>
<feature type="transmembrane region" description="Helical" evidence="5">
    <location>
        <begin position="459"/>
        <end position="481"/>
    </location>
</feature>
<evidence type="ECO:0000256" key="4">
    <source>
        <dbReference type="ARBA" id="ARBA00023136"/>
    </source>
</evidence>
<feature type="transmembrane region" description="Helical" evidence="5">
    <location>
        <begin position="371"/>
        <end position="389"/>
    </location>
</feature>
<evidence type="ECO:0000256" key="5">
    <source>
        <dbReference type="SAM" id="Phobius"/>
    </source>
</evidence>
<comment type="subcellular location">
    <subcellularLocation>
        <location evidence="1">Cell membrane</location>
        <topology evidence="1">Multi-pass membrane protein</topology>
    </subcellularLocation>
</comment>
<dbReference type="PROSITE" id="PS50850">
    <property type="entry name" value="MFS"/>
    <property type="match status" value="1"/>
</dbReference>
<dbReference type="SUPFAM" id="SSF103473">
    <property type="entry name" value="MFS general substrate transporter"/>
    <property type="match status" value="1"/>
</dbReference>
<feature type="transmembrane region" description="Helical" evidence="5">
    <location>
        <begin position="337"/>
        <end position="359"/>
    </location>
</feature>
<protein>
    <submittedName>
        <fullName evidence="7">MFS transporter</fullName>
    </submittedName>
</protein>
<dbReference type="GO" id="GO:0022857">
    <property type="term" value="F:transmembrane transporter activity"/>
    <property type="evidence" value="ECO:0007669"/>
    <property type="project" value="InterPro"/>
</dbReference>
<dbReference type="Gene3D" id="1.20.1250.20">
    <property type="entry name" value="MFS general substrate transporter like domains"/>
    <property type="match status" value="2"/>
</dbReference>